<keyword evidence="2" id="KW-1185">Reference proteome</keyword>
<dbReference type="Proteomes" id="UP000054937">
    <property type="component" value="Unassembled WGS sequence"/>
</dbReference>
<dbReference type="OMA" id="QNFDHHQ"/>
<comment type="caution">
    <text evidence="1">The sequence shown here is derived from an EMBL/GenBank/DDBJ whole genome shotgun (WGS) entry which is preliminary data.</text>
</comment>
<dbReference type="InParanoid" id="A0A0V0QPE2"/>
<dbReference type="OrthoDB" id="294285at2759"/>
<protein>
    <submittedName>
        <fullName evidence="1">Uncharacterized protein</fullName>
    </submittedName>
</protein>
<dbReference type="AlphaFoldDB" id="A0A0V0QPE2"/>
<accession>A0A0V0QPE2</accession>
<evidence type="ECO:0000313" key="1">
    <source>
        <dbReference type="EMBL" id="KRX04137.1"/>
    </source>
</evidence>
<gene>
    <name evidence="1" type="ORF">PPERSA_08352</name>
</gene>
<proteinExistence type="predicted"/>
<dbReference type="EMBL" id="LDAU01000121">
    <property type="protein sequence ID" value="KRX04137.1"/>
    <property type="molecule type" value="Genomic_DNA"/>
</dbReference>
<organism evidence="1 2">
    <name type="scientific">Pseudocohnilembus persalinus</name>
    <name type="common">Ciliate</name>
    <dbReference type="NCBI Taxonomy" id="266149"/>
    <lineage>
        <taxon>Eukaryota</taxon>
        <taxon>Sar</taxon>
        <taxon>Alveolata</taxon>
        <taxon>Ciliophora</taxon>
        <taxon>Intramacronucleata</taxon>
        <taxon>Oligohymenophorea</taxon>
        <taxon>Scuticociliatia</taxon>
        <taxon>Philasterida</taxon>
        <taxon>Pseudocohnilembidae</taxon>
        <taxon>Pseudocohnilembus</taxon>
    </lineage>
</organism>
<reference evidence="1 2" key="1">
    <citation type="journal article" date="2015" name="Sci. Rep.">
        <title>Genome of the facultative scuticociliatosis pathogen Pseudocohnilembus persalinus provides insight into its virulence through horizontal gene transfer.</title>
        <authorList>
            <person name="Xiong J."/>
            <person name="Wang G."/>
            <person name="Cheng J."/>
            <person name="Tian M."/>
            <person name="Pan X."/>
            <person name="Warren A."/>
            <person name="Jiang C."/>
            <person name="Yuan D."/>
            <person name="Miao W."/>
        </authorList>
    </citation>
    <scope>NUCLEOTIDE SEQUENCE [LARGE SCALE GENOMIC DNA]</scope>
    <source>
        <strain evidence="1">36N120E</strain>
    </source>
</reference>
<evidence type="ECO:0000313" key="2">
    <source>
        <dbReference type="Proteomes" id="UP000054937"/>
    </source>
</evidence>
<sequence>MRGIGDHLERQTKLKILQKRATEYNEKFDELEEKGNHPDKIREIIGQQQYQQRHKEDTNRVLPFDENKKVNNLSGIVDFGFENAHKTKSATKQMFQEAETTFSQSQKMKTMGQKIGTQDLLQKQREQDAKMKKKIYQDHLEEMYSGETFNKQPHKSNYQQNYEFNKNFQNECDNLDFSHRQMKNDLKWYSEAYQRYKATMRGGK</sequence>
<name>A0A0V0QPE2_PSEPJ</name>